<evidence type="ECO:0000313" key="2">
    <source>
        <dbReference type="Proteomes" id="UP000489600"/>
    </source>
</evidence>
<proteinExistence type="predicted"/>
<evidence type="ECO:0000313" key="1">
    <source>
        <dbReference type="EMBL" id="VVB17364.1"/>
    </source>
</evidence>
<name>A0A565CUZ7_9BRAS</name>
<dbReference type="AlphaFoldDB" id="A0A565CUZ7"/>
<organism evidence="1 2">
    <name type="scientific">Arabis nemorensis</name>
    <dbReference type="NCBI Taxonomy" id="586526"/>
    <lineage>
        <taxon>Eukaryota</taxon>
        <taxon>Viridiplantae</taxon>
        <taxon>Streptophyta</taxon>
        <taxon>Embryophyta</taxon>
        <taxon>Tracheophyta</taxon>
        <taxon>Spermatophyta</taxon>
        <taxon>Magnoliopsida</taxon>
        <taxon>eudicotyledons</taxon>
        <taxon>Gunneridae</taxon>
        <taxon>Pentapetalae</taxon>
        <taxon>rosids</taxon>
        <taxon>malvids</taxon>
        <taxon>Brassicales</taxon>
        <taxon>Brassicaceae</taxon>
        <taxon>Arabideae</taxon>
        <taxon>Arabis</taxon>
    </lineage>
</organism>
<reference evidence="1" key="1">
    <citation type="submission" date="2019-07" db="EMBL/GenBank/DDBJ databases">
        <authorList>
            <person name="Dittberner H."/>
        </authorList>
    </citation>
    <scope>NUCLEOTIDE SEQUENCE [LARGE SCALE GENOMIC DNA]</scope>
</reference>
<dbReference type="EMBL" id="CABITT030000008">
    <property type="protein sequence ID" value="VVB17364.1"/>
    <property type="molecule type" value="Genomic_DNA"/>
</dbReference>
<dbReference type="OrthoDB" id="1105397at2759"/>
<accession>A0A565CUZ7</accession>
<protein>
    <submittedName>
        <fullName evidence="1">Uncharacterized protein</fullName>
    </submittedName>
</protein>
<comment type="caution">
    <text evidence="1">The sequence shown here is derived from an EMBL/GenBank/DDBJ whole genome shotgun (WGS) entry which is preliminary data.</text>
</comment>
<dbReference type="Proteomes" id="UP000489600">
    <property type="component" value="Unassembled WGS sequence"/>
</dbReference>
<keyword evidence="2" id="KW-1185">Reference proteome</keyword>
<sequence>MMKSEFFCGEDNRVRVALLLSIGLEVVLLREHKLVGLSTSTEKDLDGTKSGQPKIQSHVKSNQSPTVVDVMKSDIELSELDDIYWLSYPELESLNYKLFSPLHSQVQSELGSWIEEDDVTCLNLVIDWLSYPELDWKYPSGKGYRPSYAWRSISHGRELLARGLMKTIGDGKQISNLRLILSLKLHC</sequence>
<gene>
    <name evidence="1" type="ORF">ANE_LOCUS27808</name>
</gene>